<reference evidence="2 3" key="1">
    <citation type="journal article" date="2019" name="Int. J. Syst. Evol. Microbiol.">
        <title>The Global Catalogue of Microorganisms (GCM) 10K type strain sequencing project: providing services to taxonomists for standard genome sequencing and annotation.</title>
        <authorList>
            <consortium name="The Broad Institute Genomics Platform"/>
            <consortium name="The Broad Institute Genome Sequencing Center for Infectious Disease"/>
            <person name="Wu L."/>
            <person name="Ma J."/>
        </authorList>
    </citation>
    <scope>NUCLEOTIDE SEQUENCE [LARGE SCALE GENOMIC DNA]</scope>
    <source>
        <strain evidence="2 3">JCM 14901</strain>
    </source>
</reference>
<keyword evidence="3" id="KW-1185">Reference proteome</keyword>
<evidence type="ECO:0000256" key="1">
    <source>
        <dbReference type="SAM" id="MobiDB-lite"/>
    </source>
</evidence>
<organism evidence="2 3">
    <name type="scientific">Microbacterium deminutum</name>
    <dbReference type="NCBI Taxonomy" id="344164"/>
    <lineage>
        <taxon>Bacteria</taxon>
        <taxon>Bacillati</taxon>
        <taxon>Actinomycetota</taxon>
        <taxon>Actinomycetes</taxon>
        <taxon>Micrococcales</taxon>
        <taxon>Microbacteriaceae</taxon>
        <taxon>Microbacterium</taxon>
    </lineage>
</organism>
<dbReference type="InterPro" id="IPR018391">
    <property type="entry name" value="PQQ_b-propeller_rpt"/>
</dbReference>
<protein>
    <recommendedName>
        <fullName evidence="4">Pyrrolo-quinoline quinone</fullName>
    </recommendedName>
</protein>
<accession>A0ABN2RK03</accession>
<gene>
    <name evidence="2" type="ORF">GCM10009776_36820</name>
</gene>
<feature type="region of interest" description="Disordered" evidence="1">
    <location>
        <begin position="1"/>
        <end position="21"/>
    </location>
</feature>
<comment type="caution">
    <text evidence="2">The sequence shown here is derived from an EMBL/GenBank/DDBJ whole genome shotgun (WGS) entry which is preliminary data.</text>
</comment>
<dbReference type="Proteomes" id="UP001499933">
    <property type="component" value="Unassembled WGS sequence"/>
</dbReference>
<dbReference type="SMART" id="SM00564">
    <property type="entry name" value="PQQ"/>
    <property type="match status" value="2"/>
</dbReference>
<evidence type="ECO:0008006" key="4">
    <source>
        <dbReference type="Google" id="ProtNLM"/>
    </source>
</evidence>
<proteinExistence type="predicted"/>
<sequence length="492" mass="51818">MHDGREAFRNRMAGQGLPRSFGGHAAREAAGRAPRVWCSFALDNGLRPLGREGSEMSNSGFVDVATVPAVAASRALSLGTFAALAGPTVATDGTVFLGTHEGTVIALHADGGAYWHRQLDAGETIVTSPAVGSDGSVYVVGVTERWGEDTPRPPRDHRARVIATLYRFGPPGDLRIPTAFPLYEDLTLNREEGPWGLRSIGAPSIWRSGNDEAIIIPALYSNVGGVDVHLLAFSPDGGIMADWKMYLDPGELTNDAWGDIYDLVGSFDPGVPPQLAYPPMPGVAIGGFLAEGTPSIVYVDRWNQATIAFTFCVGGSCSPAPGFTKRTRRSHAPRNLVSSATVLPNNHSIVGTDDGVVFGVPGNSDNPPVTGLSVIHATPTVSVDGQTVIVNDDAEVITLSGPTITSRLKLPGQTFAGAAASRTHVFVATTDGLYTLDAKAAARQVTFPWAHGGISSPAIGPGGHVYAIADDILFVFPPPDPLRPDVHPWRDL</sequence>
<name>A0ABN2RK03_9MICO</name>
<dbReference type="SUPFAM" id="SSF69322">
    <property type="entry name" value="Tricorn protease domain 2"/>
    <property type="match status" value="1"/>
</dbReference>
<evidence type="ECO:0000313" key="3">
    <source>
        <dbReference type="Proteomes" id="UP001499933"/>
    </source>
</evidence>
<evidence type="ECO:0000313" key="2">
    <source>
        <dbReference type="EMBL" id="GAA1970409.1"/>
    </source>
</evidence>
<dbReference type="Gene3D" id="2.40.128.630">
    <property type="match status" value="1"/>
</dbReference>
<dbReference type="EMBL" id="BAAAOG010000013">
    <property type="protein sequence ID" value="GAA1970409.1"/>
    <property type="molecule type" value="Genomic_DNA"/>
</dbReference>